<evidence type="ECO:0000313" key="3">
    <source>
        <dbReference type="Proteomes" id="UP000199081"/>
    </source>
</evidence>
<dbReference type="AlphaFoldDB" id="A0A1H7FC40"/>
<name>A0A1H7FC40_9LACT</name>
<dbReference type="Proteomes" id="UP000199081">
    <property type="component" value="Unassembled WGS sequence"/>
</dbReference>
<evidence type="ECO:0000256" key="1">
    <source>
        <dbReference type="SAM" id="Phobius"/>
    </source>
</evidence>
<reference evidence="3" key="1">
    <citation type="submission" date="2016-10" db="EMBL/GenBank/DDBJ databases">
        <authorList>
            <person name="Varghese N."/>
            <person name="Submissions S."/>
        </authorList>
    </citation>
    <scope>NUCLEOTIDE SEQUENCE [LARGE SCALE GENOMIC DNA]</scope>
    <source>
        <strain evidence="3">DSM 19183</strain>
    </source>
</reference>
<keyword evidence="3" id="KW-1185">Reference proteome</keyword>
<keyword evidence="1" id="KW-0472">Membrane</keyword>
<dbReference type="STRING" id="426702.SAMN04488099_101265"/>
<keyword evidence="1" id="KW-1133">Transmembrane helix</keyword>
<organism evidence="2 3">
    <name type="scientific">Alkalibacterium pelagium</name>
    <dbReference type="NCBI Taxonomy" id="426702"/>
    <lineage>
        <taxon>Bacteria</taxon>
        <taxon>Bacillati</taxon>
        <taxon>Bacillota</taxon>
        <taxon>Bacilli</taxon>
        <taxon>Lactobacillales</taxon>
        <taxon>Carnobacteriaceae</taxon>
        <taxon>Alkalibacterium</taxon>
    </lineage>
</organism>
<dbReference type="EMBL" id="FNZU01000001">
    <property type="protein sequence ID" value="SEK23631.1"/>
    <property type="molecule type" value="Genomic_DNA"/>
</dbReference>
<protein>
    <submittedName>
        <fullName evidence="2">MacB-like core domain-containing protein</fullName>
    </submittedName>
</protein>
<evidence type="ECO:0000313" key="2">
    <source>
        <dbReference type="EMBL" id="SEK23631.1"/>
    </source>
</evidence>
<feature type="transmembrane region" description="Helical" evidence="1">
    <location>
        <begin position="20"/>
        <end position="39"/>
    </location>
</feature>
<dbReference type="RefSeq" id="WP_091478468.1">
    <property type="nucleotide sequence ID" value="NZ_BJYC01000001.1"/>
</dbReference>
<keyword evidence="1" id="KW-0812">Transmembrane</keyword>
<accession>A0A1H7FC40</accession>
<sequence length="102" mass="11546">MTIMQKVAMKQLWLNKKRTAITIFGVIVSVAMITSVITLSQSFLDMMQRQAIADTGEWHVKYESVDQSQLESIVEDSNTDEVLIEQVEGYALLEQSQNPARP</sequence>
<gene>
    <name evidence="2" type="ORF">SAMN04488099_101265</name>
</gene>
<dbReference type="OrthoDB" id="9793166at2"/>
<proteinExistence type="predicted"/>